<sequence length="551" mass="57195">MRQFKSLHLALLALGGLCLNTTNATSTLTSLTDTEMSATTGQALMSLSYIAPTDAANLERARSGGDQTVGFYKLGMEAELELNVNIKKLQLGCGGRNGPGCDIDLDNVSLSGNPGITGNPATDAGSDQNRTNRVGSSAKLTNPFIEFAIKNPGSAATREMVGFRVSSEKAQGLLTIGTENSAVPNGINALSGYIPVRSDSSGKIKGVIETAPSYFDASDHPYNRISGSLNAPLGTVAKFTLDQGGFWVPGFKNVGFEIPGFAIKGNRMPTVLSLNPVVQLPDLVLGRDFNNSNCGSGNSQCNSYGLSSNGSTFPVKPTYTIGSTTISDGAGGNIVYLNPNNISAVGTQGGVNDPNQANDNTNVKASIRARVDSCSGVGCVVAGSSYYVNLYTKVKNITASVTVNQPLGLIHSLPLNSGASLSLQSQNLLWPGQPLDDITSPGWWLSVKDGVDLGTIVPTNPVNLCEGTTAVPQQCVLPQIAQQVNAFLAENPPSTNDLAGLISGNEALGIQIGPTGATGGFALSNLGLTVNGLTLGNQYFTPNCYGNLKFC</sequence>
<proteinExistence type="predicted"/>
<gene>
    <name evidence="2" type="ORF">DC346_05390</name>
</gene>
<evidence type="ECO:0000256" key="1">
    <source>
        <dbReference type="SAM" id="SignalP"/>
    </source>
</evidence>
<dbReference type="RefSeq" id="WP_112987334.1">
    <property type="nucleotide sequence ID" value="NZ_CP131470.1"/>
</dbReference>
<feature type="signal peptide" evidence="1">
    <location>
        <begin position="1"/>
        <end position="24"/>
    </location>
</feature>
<name>A0A365PK92_ACIJU</name>
<reference evidence="2 3" key="1">
    <citation type="submission" date="2018-04" db="EMBL/GenBank/DDBJ databases">
        <title>Acinetobacter junii Genome sequencing and assembly.</title>
        <authorList>
            <person name="Su J."/>
            <person name="Rensing C."/>
            <person name="Mazhar H.S."/>
        </authorList>
    </citation>
    <scope>NUCLEOTIDE SEQUENCE [LARGE SCALE GENOMIC DNA]</scope>
    <source>
        <strain evidence="2 3">SC22</strain>
    </source>
</reference>
<dbReference type="AlphaFoldDB" id="A0A365PK92"/>
<comment type="caution">
    <text evidence="2">The sequence shown here is derived from an EMBL/GenBank/DDBJ whole genome shotgun (WGS) entry which is preliminary data.</text>
</comment>
<evidence type="ECO:0000313" key="3">
    <source>
        <dbReference type="Proteomes" id="UP000253688"/>
    </source>
</evidence>
<dbReference type="Proteomes" id="UP000253688">
    <property type="component" value="Unassembled WGS sequence"/>
</dbReference>
<organism evidence="2 3">
    <name type="scientific">Acinetobacter junii</name>
    <dbReference type="NCBI Taxonomy" id="40215"/>
    <lineage>
        <taxon>Bacteria</taxon>
        <taxon>Pseudomonadati</taxon>
        <taxon>Pseudomonadota</taxon>
        <taxon>Gammaproteobacteria</taxon>
        <taxon>Moraxellales</taxon>
        <taxon>Moraxellaceae</taxon>
        <taxon>Acinetobacter</taxon>
    </lineage>
</organism>
<protein>
    <submittedName>
        <fullName evidence="2">Uncharacterized protein</fullName>
    </submittedName>
</protein>
<evidence type="ECO:0000313" key="2">
    <source>
        <dbReference type="EMBL" id="RBA48718.1"/>
    </source>
</evidence>
<dbReference type="EMBL" id="QEWH01000028">
    <property type="protein sequence ID" value="RBA48718.1"/>
    <property type="molecule type" value="Genomic_DNA"/>
</dbReference>
<keyword evidence="1" id="KW-0732">Signal</keyword>
<feature type="chain" id="PRO_5016924703" evidence="1">
    <location>
        <begin position="25"/>
        <end position="551"/>
    </location>
</feature>
<accession>A0A365PK92</accession>